<dbReference type="Proteomes" id="UP000285190">
    <property type="component" value="Unassembled WGS sequence"/>
</dbReference>
<feature type="transmembrane region" description="Helical" evidence="1">
    <location>
        <begin position="6"/>
        <end position="31"/>
    </location>
</feature>
<dbReference type="GO" id="GO:0043164">
    <property type="term" value="P:Gram-negative-bacterium-type cell wall biogenesis"/>
    <property type="evidence" value="ECO:0007669"/>
    <property type="project" value="TreeGrafter"/>
</dbReference>
<dbReference type="InterPro" id="IPR003848">
    <property type="entry name" value="DUF218"/>
</dbReference>
<dbReference type="Gene3D" id="3.40.50.620">
    <property type="entry name" value="HUPs"/>
    <property type="match status" value="1"/>
</dbReference>
<keyword evidence="1" id="KW-0812">Transmembrane</keyword>
<keyword evidence="1" id="KW-0472">Membrane</keyword>
<keyword evidence="1" id="KW-1133">Transmembrane helix</keyword>
<evidence type="ECO:0000313" key="3">
    <source>
        <dbReference type="EMBL" id="RJG06644.1"/>
    </source>
</evidence>
<name>A0A418X2I7_9BURK</name>
<dbReference type="GO" id="GO:0000270">
    <property type="term" value="P:peptidoglycan metabolic process"/>
    <property type="evidence" value="ECO:0007669"/>
    <property type="project" value="TreeGrafter"/>
</dbReference>
<gene>
    <name evidence="3" type="ORF">D3870_12030</name>
</gene>
<dbReference type="EMBL" id="QYUN01000002">
    <property type="protein sequence ID" value="RJG06644.1"/>
    <property type="molecule type" value="Genomic_DNA"/>
</dbReference>
<evidence type="ECO:0000256" key="1">
    <source>
        <dbReference type="SAM" id="Phobius"/>
    </source>
</evidence>
<dbReference type="GO" id="GO:0005886">
    <property type="term" value="C:plasma membrane"/>
    <property type="evidence" value="ECO:0007669"/>
    <property type="project" value="TreeGrafter"/>
</dbReference>
<feature type="transmembrane region" description="Helical" evidence="1">
    <location>
        <begin position="38"/>
        <end position="63"/>
    </location>
</feature>
<evidence type="ECO:0000259" key="2">
    <source>
        <dbReference type="Pfam" id="PF02698"/>
    </source>
</evidence>
<sequence>MSGTVLATNIAGALLLPPVNLVLLCAAGLCLRPRWPRAGVAISAGALIVLLVLSTCAGALLFVSPLEQRTTPLASPRDAGAQAIVALGGGRMKSAPEYGGKDGPSHVALARLRYAATLHRETGLPVLVTGGVPDASAESEAAGMARSLRDDFGVPVQWLEERSSNTAENAAFSARILKGAGVKRILLVTDAMHMPRSKAIFEAAGLEVAAAPTVFFSRERLTPLDFIPTGEGLRRTHYAMHEWVGLVWYRLRHESAVKAASAA</sequence>
<reference evidence="3 4" key="1">
    <citation type="submission" date="2018-09" db="EMBL/GenBank/DDBJ databases">
        <authorList>
            <person name="Zhu H."/>
        </authorList>
    </citation>
    <scope>NUCLEOTIDE SEQUENCE [LARGE SCALE GENOMIC DNA]</scope>
    <source>
        <strain evidence="3 4">K2R10-39</strain>
    </source>
</reference>
<keyword evidence="4" id="KW-1185">Reference proteome</keyword>
<dbReference type="InterPro" id="IPR051599">
    <property type="entry name" value="Cell_Envelope_Assoc"/>
</dbReference>
<dbReference type="PANTHER" id="PTHR30336">
    <property type="entry name" value="INNER MEMBRANE PROTEIN, PROBABLE PERMEASE"/>
    <property type="match status" value="1"/>
</dbReference>
<dbReference type="RefSeq" id="WP_119739405.1">
    <property type="nucleotide sequence ID" value="NZ_QYUN01000002.1"/>
</dbReference>
<evidence type="ECO:0000313" key="4">
    <source>
        <dbReference type="Proteomes" id="UP000285190"/>
    </source>
</evidence>
<dbReference type="CDD" id="cd06259">
    <property type="entry name" value="YdcF-like"/>
    <property type="match status" value="1"/>
</dbReference>
<dbReference type="PANTHER" id="PTHR30336:SF4">
    <property type="entry name" value="ENVELOPE BIOGENESIS FACTOR ELYC"/>
    <property type="match status" value="1"/>
</dbReference>
<protein>
    <submittedName>
        <fullName evidence="3">YdcF family protein</fullName>
    </submittedName>
</protein>
<dbReference type="AlphaFoldDB" id="A0A418X2I7"/>
<proteinExistence type="predicted"/>
<organism evidence="3 4">
    <name type="scientific">Noviherbaspirillum cavernae</name>
    <dbReference type="NCBI Taxonomy" id="2320862"/>
    <lineage>
        <taxon>Bacteria</taxon>
        <taxon>Pseudomonadati</taxon>
        <taxon>Pseudomonadota</taxon>
        <taxon>Betaproteobacteria</taxon>
        <taxon>Burkholderiales</taxon>
        <taxon>Oxalobacteraceae</taxon>
        <taxon>Noviherbaspirillum</taxon>
    </lineage>
</organism>
<comment type="caution">
    <text evidence="3">The sequence shown here is derived from an EMBL/GenBank/DDBJ whole genome shotgun (WGS) entry which is preliminary data.</text>
</comment>
<dbReference type="OrthoDB" id="9809813at2"/>
<dbReference type="InterPro" id="IPR014729">
    <property type="entry name" value="Rossmann-like_a/b/a_fold"/>
</dbReference>
<feature type="domain" description="DUF218" evidence="2">
    <location>
        <begin position="82"/>
        <end position="245"/>
    </location>
</feature>
<dbReference type="Pfam" id="PF02698">
    <property type="entry name" value="DUF218"/>
    <property type="match status" value="1"/>
</dbReference>
<accession>A0A418X2I7</accession>